<proteinExistence type="predicted"/>
<evidence type="ECO:0000313" key="1">
    <source>
        <dbReference type="EMBL" id="AQQ14309.1"/>
    </source>
</evidence>
<name>A0A1Q2HTZ5_9CORY</name>
<accession>A0A1Q2HTZ5</accession>
<dbReference type="RefSeq" id="WP_232507149.1">
    <property type="nucleotide sequence ID" value="NZ_CP019688.1"/>
</dbReference>
<sequence length="103" mass="10554">MFRRQATKPQTPQRPVEAVTQAIRDGARSRAEIRRTTGLSDSTVDAIIHHLQRTGRLSLEALGGSCAGGGCNSCVAAKANGGCATGAGGGGPVALVLTTRRPE</sequence>
<keyword evidence="2" id="KW-1185">Reference proteome</keyword>
<reference evidence="1 2" key="1">
    <citation type="submission" date="2016-12" db="EMBL/GenBank/DDBJ databases">
        <authorList>
            <person name="Song W.-J."/>
            <person name="Kurnit D.M."/>
        </authorList>
    </citation>
    <scope>NUCLEOTIDE SEQUENCE [LARGE SCALE GENOMIC DNA]</scope>
    <source>
        <strain evidence="1 2">DSM 30827</strain>
    </source>
</reference>
<dbReference type="KEGG" id="cgv:CGLAU_01590"/>
<dbReference type="Gene3D" id="1.10.10.10">
    <property type="entry name" value="Winged helix-like DNA-binding domain superfamily/Winged helix DNA-binding domain"/>
    <property type="match status" value="1"/>
</dbReference>
<evidence type="ECO:0000313" key="2">
    <source>
        <dbReference type="Proteomes" id="UP000217209"/>
    </source>
</evidence>
<gene>
    <name evidence="1" type="ORF">CGLAU_01590</name>
</gene>
<dbReference type="EMBL" id="CP019688">
    <property type="protein sequence ID" value="AQQ14309.1"/>
    <property type="molecule type" value="Genomic_DNA"/>
</dbReference>
<organism evidence="1 2">
    <name type="scientific">Corynebacterium glaucum</name>
    <dbReference type="NCBI Taxonomy" id="187491"/>
    <lineage>
        <taxon>Bacteria</taxon>
        <taxon>Bacillati</taxon>
        <taxon>Actinomycetota</taxon>
        <taxon>Actinomycetes</taxon>
        <taxon>Mycobacteriales</taxon>
        <taxon>Corynebacteriaceae</taxon>
        <taxon>Corynebacterium</taxon>
    </lineage>
</organism>
<dbReference type="AlphaFoldDB" id="A0A1Q2HTZ5"/>
<protein>
    <recommendedName>
        <fullName evidence="3">FeoC like transcriptional regulator</fullName>
    </recommendedName>
</protein>
<evidence type="ECO:0008006" key="3">
    <source>
        <dbReference type="Google" id="ProtNLM"/>
    </source>
</evidence>
<dbReference type="Proteomes" id="UP000217209">
    <property type="component" value="Chromosome"/>
</dbReference>
<dbReference type="InterPro" id="IPR036388">
    <property type="entry name" value="WH-like_DNA-bd_sf"/>
</dbReference>